<keyword evidence="5" id="KW-0862">Zinc</keyword>
<feature type="domain" description="C2H2-type" evidence="9">
    <location>
        <begin position="118"/>
        <end position="153"/>
    </location>
</feature>
<name>A0A060SMV9_PYCCI</name>
<evidence type="ECO:0000256" key="4">
    <source>
        <dbReference type="ARBA" id="ARBA00022771"/>
    </source>
</evidence>
<dbReference type="EMBL" id="CCBP010000123">
    <property type="protein sequence ID" value="CDO73758.1"/>
    <property type="molecule type" value="Genomic_DNA"/>
</dbReference>
<evidence type="ECO:0000256" key="8">
    <source>
        <dbReference type="SAM" id="MobiDB-lite"/>
    </source>
</evidence>
<dbReference type="Gene3D" id="3.30.160.60">
    <property type="entry name" value="Classic Zinc Finger"/>
    <property type="match status" value="2"/>
</dbReference>
<evidence type="ECO:0000259" key="9">
    <source>
        <dbReference type="PROSITE" id="PS50157"/>
    </source>
</evidence>
<feature type="domain" description="C2H2-type" evidence="9">
    <location>
        <begin position="86"/>
        <end position="108"/>
    </location>
</feature>
<protein>
    <recommendedName>
        <fullName evidence="9">C2H2-type domain-containing protein</fullName>
    </recommendedName>
</protein>
<evidence type="ECO:0000256" key="3">
    <source>
        <dbReference type="ARBA" id="ARBA00022737"/>
    </source>
</evidence>
<organism evidence="10 11">
    <name type="scientific">Pycnoporus cinnabarinus</name>
    <name type="common">Cinnabar-red polypore</name>
    <name type="synonym">Trametes cinnabarina</name>
    <dbReference type="NCBI Taxonomy" id="5643"/>
    <lineage>
        <taxon>Eukaryota</taxon>
        <taxon>Fungi</taxon>
        <taxon>Dikarya</taxon>
        <taxon>Basidiomycota</taxon>
        <taxon>Agaricomycotina</taxon>
        <taxon>Agaricomycetes</taxon>
        <taxon>Polyporales</taxon>
        <taxon>Polyporaceae</taxon>
        <taxon>Trametes</taxon>
    </lineage>
</organism>
<reference evidence="10" key="1">
    <citation type="submission" date="2014-01" db="EMBL/GenBank/DDBJ databases">
        <title>The genome of the white-rot fungus Pycnoporus cinnabarinus: a basidiomycete model with a versatile arsenal for lignocellulosic biomass breakdown.</title>
        <authorList>
            <person name="Levasseur A."/>
            <person name="Lomascolo A."/>
            <person name="Ruiz-Duenas F.J."/>
            <person name="Uzan E."/>
            <person name="Piumi F."/>
            <person name="Kues U."/>
            <person name="Ram A.F.J."/>
            <person name="Murat C."/>
            <person name="Haon M."/>
            <person name="Benoit I."/>
            <person name="Arfi Y."/>
            <person name="Chevret D."/>
            <person name="Drula E."/>
            <person name="Kwon M.J."/>
            <person name="Gouret P."/>
            <person name="Lesage-Meessen L."/>
            <person name="Lombard V."/>
            <person name="Mariette J."/>
            <person name="Noirot C."/>
            <person name="Park J."/>
            <person name="Patyshakuliyeva A."/>
            <person name="Wieneger R.A.B."/>
            <person name="Wosten H.A.B."/>
            <person name="Martin F."/>
            <person name="Coutinho P.M."/>
            <person name="de Vries R."/>
            <person name="Martinez A.T."/>
            <person name="Klopp C."/>
            <person name="Pontarotti P."/>
            <person name="Henrissat B."/>
            <person name="Record E."/>
        </authorList>
    </citation>
    <scope>NUCLEOTIDE SEQUENCE [LARGE SCALE GENOMIC DNA]</scope>
    <source>
        <strain evidence="10">BRFM137</strain>
    </source>
</reference>
<sequence>MKATARSRKNMAKAAKEAALPLDPEVEDNCFTPEELEIIGMCELPPVNGKWPCGKCVDNPNKRGVFSRRADRNRHILTVHLGRRAFGCPKCGKSFAQKNTRDNHMNSHLPTVLERKRYICHMSKKNGTQCSKRFSDPSSLARHLKEQHKGATYQCPEPGCVDRAHKPKRIKRLSEFRKHLLQKHGISRKDLDEFLVTTWTDETPLVGSDPHKSRKRKDAKPAATPVSFEPPVYTEAPSPVSQTSPPPPYSALSYAGEIPLLCVPNDDGHASTPSMSYSSPSPAPSMPEVIYDAAWEQLVSPPSYNSLDACGNLVQDPFPQEKDMSTYAFETAAGMGLMLSDSDLNNDSYARGLNHLSYSDMLPQPDMSTLYGQTVMPYDVASQKVYPDTSSNLYGLQSVFDFTALESAGEESFAEYSDWNMSVPEHTEQLYVPQMHTIIPPSLPTFMTSQLGTIVAV</sequence>
<evidence type="ECO:0000256" key="7">
    <source>
        <dbReference type="PROSITE-ProRule" id="PRU00042"/>
    </source>
</evidence>
<dbReference type="Proteomes" id="UP000029665">
    <property type="component" value="Unassembled WGS sequence"/>
</dbReference>
<dbReference type="OrthoDB" id="2756527at2759"/>
<dbReference type="InterPro" id="IPR013087">
    <property type="entry name" value="Znf_C2H2_type"/>
</dbReference>
<evidence type="ECO:0000256" key="5">
    <source>
        <dbReference type="ARBA" id="ARBA00022833"/>
    </source>
</evidence>
<dbReference type="SUPFAM" id="SSF57667">
    <property type="entry name" value="beta-beta-alpha zinc fingers"/>
    <property type="match status" value="1"/>
</dbReference>
<keyword evidence="11" id="KW-1185">Reference proteome</keyword>
<dbReference type="PROSITE" id="PS50157">
    <property type="entry name" value="ZINC_FINGER_C2H2_2"/>
    <property type="match status" value="2"/>
</dbReference>
<evidence type="ECO:0000256" key="1">
    <source>
        <dbReference type="ARBA" id="ARBA00004123"/>
    </source>
</evidence>
<dbReference type="GO" id="GO:0000981">
    <property type="term" value="F:DNA-binding transcription factor activity, RNA polymerase II-specific"/>
    <property type="evidence" value="ECO:0007669"/>
    <property type="project" value="TreeGrafter"/>
</dbReference>
<keyword evidence="2" id="KW-0479">Metal-binding</keyword>
<dbReference type="HOGENOM" id="CLU_598697_0_0_1"/>
<dbReference type="InterPro" id="IPR050527">
    <property type="entry name" value="Snail/Krueppel_Znf"/>
</dbReference>
<dbReference type="STRING" id="5643.A0A060SMV9"/>
<dbReference type="InterPro" id="IPR036236">
    <property type="entry name" value="Znf_C2H2_sf"/>
</dbReference>
<dbReference type="AlphaFoldDB" id="A0A060SMV9"/>
<accession>A0A060SMV9</accession>
<dbReference type="GO" id="GO:0000978">
    <property type="term" value="F:RNA polymerase II cis-regulatory region sequence-specific DNA binding"/>
    <property type="evidence" value="ECO:0007669"/>
    <property type="project" value="TreeGrafter"/>
</dbReference>
<keyword evidence="3" id="KW-0677">Repeat</keyword>
<evidence type="ECO:0000256" key="6">
    <source>
        <dbReference type="ARBA" id="ARBA00023242"/>
    </source>
</evidence>
<dbReference type="SMART" id="SM00355">
    <property type="entry name" value="ZnF_C2H2"/>
    <property type="match status" value="4"/>
</dbReference>
<evidence type="ECO:0000313" key="10">
    <source>
        <dbReference type="EMBL" id="CDO73758.1"/>
    </source>
</evidence>
<proteinExistence type="predicted"/>
<comment type="subcellular location">
    <subcellularLocation>
        <location evidence="1">Nucleus</location>
    </subcellularLocation>
</comment>
<dbReference type="GO" id="GO:0005634">
    <property type="term" value="C:nucleus"/>
    <property type="evidence" value="ECO:0007669"/>
    <property type="project" value="UniProtKB-SubCell"/>
</dbReference>
<keyword evidence="6" id="KW-0539">Nucleus</keyword>
<keyword evidence="4 7" id="KW-0863">Zinc-finger</keyword>
<dbReference type="PROSITE" id="PS00028">
    <property type="entry name" value="ZINC_FINGER_C2H2_1"/>
    <property type="match status" value="1"/>
</dbReference>
<evidence type="ECO:0000256" key="2">
    <source>
        <dbReference type="ARBA" id="ARBA00022723"/>
    </source>
</evidence>
<gene>
    <name evidence="10" type="ORF">BN946_scf185015.g86</name>
</gene>
<feature type="region of interest" description="Disordered" evidence="8">
    <location>
        <begin position="202"/>
        <end position="249"/>
    </location>
</feature>
<dbReference type="PANTHER" id="PTHR24388">
    <property type="entry name" value="ZINC FINGER PROTEIN"/>
    <property type="match status" value="1"/>
</dbReference>
<dbReference type="PANTHER" id="PTHR24388:SF54">
    <property type="entry name" value="PROTEIN ESCARGOT"/>
    <property type="match status" value="1"/>
</dbReference>
<dbReference type="GO" id="GO:0008270">
    <property type="term" value="F:zinc ion binding"/>
    <property type="evidence" value="ECO:0007669"/>
    <property type="project" value="UniProtKB-KW"/>
</dbReference>
<dbReference type="FunFam" id="3.30.160.60:FF:000100">
    <property type="entry name" value="Zinc finger 45-like"/>
    <property type="match status" value="1"/>
</dbReference>
<evidence type="ECO:0000313" key="11">
    <source>
        <dbReference type="Proteomes" id="UP000029665"/>
    </source>
</evidence>
<comment type="caution">
    <text evidence="10">The sequence shown here is derived from an EMBL/GenBank/DDBJ whole genome shotgun (WGS) entry which is preliminary data.</text>
</comment>